<protein>
    <submittedName>
        <fullName evidence="2">von Willebrand factor A</fullName>
    </submittedName>
</protein>
<dbReference type="RefSeq" id="WP_057665065.1">
    <property type="nucleotide sequence ID" value="NZ_LDJH01000011.1"/>
</dbReference>
<evidence type="ECO:0000313" key="3">
    <source>
        <dbReference type="Proteomes" id="UP000051254"/>
    </source>
</evidence>
<dbReference type="OrthoDB" id="9764216at2"/>
<dbReference type="Proteomes" id="UP000051254">
    <property type="component" value="Unassembled WGS sequence"/>
</dbReference>
<accession>A0A0R0BY41</accession>
<evidence type="ECO:0000313" key="2">
    <source>
        <dbReference type="EMBL" id="KRG58276.1"/>
    </source>
</evidence>
<gene>
    <name evidence="2" type="ORF">ABB25_06335</name>
</gene>
<keyword evidence="3" id="KW-1185">Reference proteome</keyword>
<sequence length="392" mass="44090">MFLALFDALRRQRVPVTPREWLDLLAALQAGVSEPTPEGLYALARTVLVKDEGHYDRFDRAFAQFLGQVASTPADALGKVIPDHWLSDALQRELSDEDKARLQQVGSLEELMRQFAERLAEQHERHEGGNRWIGTGGTSPFGHSGWHPGGMRVGGQSRHRSAAKVWEKRSFAELDGDAELGPRNLKMALRRLRKFARSGAAEEFDLEGTIAATARDGGLLNVAMRPQRRNAVSVLLLLDIGGSMDDHVAAAEALFGAARAEFKHLVHAYFHNFFYDTLWTQARRSSADEVPLLDVLNRYGPHWRVVIVGDAAMHPWEILAQGGCNEAWNDEPGQVWFQRLQAHFPHLVWINPVPAERWPYTQSTTLVRQLLEDRMYPLTPDGLARAMTELAR</sequence>
<dbReference type="EMBL" id="LDJH01000011">
    <property type="protein sequence ID" value="KRG58276.1"/>
    <property type="molecule type" value="Genomic_DNA"/>
</dbReference>
<dbReference type="AlphaFoldDB" id="A0A0R0BY41"/>
<name>A0A0R0BY41_9GAMM</name>
<dbReference type="InterPro" id="IPR008912">
    <property type="entry name" value="Uncharacterised_CoxE"/>
</dbReference>
<dbReference type="PANTHER" id="PTHR39338">
    <property type="entry name" value="BLL5662 PROTEIN-RELATED"/>
    <property type="match status" value="1"/>
</dbReference>
<feature type="region of interest" description="Disordered" evidence="1">
    <location>
        <begin position="124"/>
        <end position="147"/>
    </location>
</feature>
<reference evidence="2 3" key="1">
    <citation type="submission" date="2015-05" db="EMBL/GenBank/DDBJ databases">
        <title>Genome sequencing and analysis of members of genus Stenotrophomonas.</title>
        <authorList>
            <person name="Patil P.P."/>
            <person name="Midha S."/>
            <person name="Patil P.B."/>
        </authorList>
    </citation>
    <scope>NUCLEOTIDE SEQUENCE [LARGE SCALE GENOMIC DNA]</scope>
    <source>
        <strain evidence="2 3">DSM 17805</strain>
    </source>
</reference>
<proteinExistence type="predicted"/>
<comment type="caution">
    <text evidence="2">The sequence shown here is derived from an EMBL/GenBank/DDBJ whole genome shotgun (WGS) entry which is preliminary data.</text>
</comment>
<dbReference type="STRING" id="266128.ABB25_06335"/>
<evidence type="ECO:0000256" key="1">
    <source>
        <dbReference type="SAM" id="MobiDB-lite"/>
    </source>
</evidence>
<dbReference type="PATRIC" id="fig|266128.3.peg.131"/>
<organism evidence="2 3">
    <name type="scientific">Stenotrophomonas koreensis</name>
    <dbReference type="NCBI Taxonomy" id="266128"/>
    <lineage>
        <taxon>Bacteria</taxon>
        <taxon>Pseudomonadati</taxon>
        <taxon>Pseudomonadota</taxon>
        <taxon>Gammaproteobacteria</taxon>
        <taxon>Lysobacterales</taxon>
        <taxon>Lysobacteraceae</taxon>
        <taxon>Stenotrophomonas</taxon>
    </lineage>
</organism>
<dbReference type="PANTHER" id="PTHR39338:SF7">
    <property type="entry name" value="BLL6692 PROTEIN"/>
    <property type="match status" value="1"/>
</dbReference>
<dbReference type="Pfam" id="PF05762">
    <property type="entry name" value="VWA_CoxE"/>
    <property type="match status" value="1"/>
</dbReference>